<dbReference type="RefSeq" id="WP_150678549.1">
    <property type="nucleotide sequence ID" value="NZ_CABPSK010000001.1"/>
</dbReference>
<evidence type="ECO:0000313" key="4">
    <source>
        <dbReference type="EMBL" id="VVD83074.1"/>
    </source>
</evidence>
<dbReference type="InterPro" id="IPR005546">
    <property type="entry name" value="Autotransporte_beta"/>
</dbReference>
<dbReference type="Pfam" id="PF03797">
    <property type="entry name" value="Autotransporter"/>
    <property type="match status" value="1"/>
</dbReference>
<dbReference type="Pfam" id="PF13350">
    <property type="entry name" value="Y_phosphatase3"/>
    <property type="match status" value="1"/>
</dbReference>
<evidence type="ECO:0000256" key="1">
    <source>
        <dbReference type="ARBA" id="ARBA00009580"/>
    </source>
</evidence>
<feature type="signal peptide" evidence="2">
    <location>
        <begin position="1"/>
        <end position="24"/>
    </location>
</feature>
<dbReference type="AlphaFoldDB" id="A0A5E4T9D3"/>
<keyword evidence="5" id="KW-1185">Reference proteome</keyword>
<dbReference type="Gene3D" id="3.90.190.10">
    <property type="entry name" value="Protein tyrosine phosphatase superfamily"/>
    <property type="match status" value="1"/>
</dbReference>
<reference evidence="4 5" key="1">
    <citation type="submission" date="2019-08" db="EMBL/GenBank/DDBJ databases">
        <authorList>
            <person name="Peeters C."/>
        </authorList>
    </citation>
    <scope>NUCLEOTIDE SEQUENCE [LARGE SCALE GENOMIC DNA]</scope>
    <source>
        <strain evidence="4 5">LMG 31114</strain>
    </source>
</reference>
<proteinExistence type="inferred from homology"/>
<evidence type="ECO:0000313" key="5">
    <source>
        <dbReference type="Proteomes" id="UP000366945"/>
    </source>
</evidence>
<dbReference type="PROSITE" id="PS51208">
    <property type="entry name" value="AUTOTRANSPORTER"/>
    <property type="match status" value="1"/>
</dbReference>
<evidence type="ECO:0000256" key="2">
    <source>
        <dbReference type="SAM" id="SignalP"/>
    </source>
</evidence>
<dbReference type="SUPFAM" id="SSF103515">
    <property type="entry name" value="Autotransporter"/>
    <property type="match status" value="1"/>
</dbReference>
<dbReference type="Gene3D" id="2.40.128.130">
    <property type="entry name" value="Autotransporter beta-domain"/>
    <property type="match status" value="1"/>
</dbReference>
<feature type="domain" description="Autotransporter" evidence="3">
    <location>
        <begin position="385"/>
        <end position="661"/>
    </location>
</feature>
<feature type="chain" id="PRO_5022877348" evidence="2">
    <location>
        <begin position="25"/>
        <end position="661"/>
    </location>
</feature>
<protein>
    <submittedName>
        <fullName evidence="4">Serotype-specific antigen 1</fullName>
        <ecNumber evidence="4">3.4.21.-</ecNumber>
    </submittedName>
</protein>
<dbReference type="PANTHER" id="PTHR31126">
    <property type="entry name" value="TYROSINE-PROTEIN PHOSPHATASE"/>
    <property type="match status" value="1"/>
</dbReference>
<dbReference type="OrthoDB" id="1188001at2"/>
<dbReference type="PROSITE" id="PS00383">
    <property type="entry name" value="TYR_PHOSPHATASE_1"/>
    <property type="match status" value="1"/>
</dbReference>
<accession>A0A5E4T9D3</accession>
<sequence>MHKNLRDIALAASLCTLASAAAYADVSYPITTPRLASVDNFRDVAGLAASLGGTGTSNTVANNGVMRTGVFYRANALSSLSSSDSATLTSLGITQIVDLRTASEIASSPDRTVSGATYRNIDILGNANVTGSATSLTSVAAVNTYMTGMYQSFVTDASVRSQFKSLLLDLASANGAVLFHCTSGKDRTGWTSAILESIAGVSSNQIMTDYLATNTYSAATIAGMKQAILAQYTPTLGAAGAQQMANTYSALMGVSSGWLQASLDSVVSQYGSMQNYLIQGLGLTQADIYVLRAKMVYYNALPGQAALTGNAALGAALLVNLQNSPLSGHYTAFNNYLQSAIDSGTLGGVANRIGGQVHADAVAYLLTQPLAVESALRGHTATPFGAPAPDPVWVSVWTNTSRASGSAGSASSKSRENGVMVGITQPLTPQLSVYGAIGNENQRPEAADATATLNSMQLVAGARYAFAPEKNSLFVDGMLMGSRGNYDSTRGLGSGLGTATGSTKSWLYSAIGMVGKSFDVPGLTLTPQIGLRYTQASLSGFEETGSELALNMQGNKQHVLAARARVDLNFQDRSLGAWTIRPVLTLGVEQTLNSAAVSSFGTLQGYGISQTAAYNSRLFGSAELSLQATRGPVTAELRGAVGGGERGATSLAGFASLKYTF</sequence>
<dbReference type="SMART" id="SM00869">
    <property type="entry name" value="Autotransporter"/>
    <property type="match status" value="1"/>
</dbReference>
<dbReference type="InterPro" id="IPR016130">
    <property type="entry name" value="Tyr_Pase_AS"/>
</dbReference>
<dbReference type="GeneID" id="300403293"/>
<dbReference type="EC" id="3.4.21.-" evidence="4"/>
<evidence type="ECO:0000259" key="3">
    <source>
        <dbReference type="PROSITE" id="PS51208"/>
    </source>
</evidence>
<dbReference type="Proteomes" id="UP000366945">
    <property type="component" value="Unassembled WGS sequence"/>
</dbReference>
<comment type="similarity">
    <text evidence="1">Belongs to the protein-tyrosine phosphatase family.</text>
</comment>
<dbReference type="PANTHER" id="PTHR31126:SF1">
    <property type="entry name" value="TYROSINE SPECIFIC PROTEIN PHOSPHATASES DOMAIN-CONTAINING PROTEIN"/>
    <property type="match status" value="1"/>
</dbReference>
<dbReference type="SUPFAM" id="SSF52799">
    <property type="entry name" value="(Phosphotyrosine protein) phosphatases II"/>
    <property type="match status" value="1"/>
</dbReference>
<organism evidence="4 5">
    <name type="scientific">Pandoraea pneumonica</name>
    <dbReference type="NCBI Taxonomy" id="2508299"/>
    <lineage>
        <taxon>Bacteria</taxon>
        <taxon>Pseudomonadati</taxon>
        <taxon>Pseudomonadota</taxon>
        <taxon>Betaproteobacteria</taxon>
        <taxon>Burkholderiales</taxon>
        <taxon>Burkholderiaceae</taxon>
        <taxon>Pandoraea</taxon>
    </lineage>
</organism>
<keyword evidence="2" id="KW-0732">Signal</keyword>
<dbReference type="InterPro" id="IPR026893">
    <property type="entry name" value="Tyr/Ser_Pase_IphP-type"/>
</dbReference>
<keyword evidence="4" id="KW-0378">Hydrolase</keyword>
<name>A0A5E4T9D3_9BURK</name>
<gene>
    <name evidence="4" type="primary">ssa1</name>
    <name evidence="4" type="ORF">PPN31114_01237</name>
</gene>
<dbReference type="GO" id="GO:0004721">
    <property type="term" value="F:phosphoprotein phosphatase activity"/>
    <property type="evidence" value="ECO:0007669"/>
    <property type="project" value="InterPro"/>
</dbReference>
<dbReference type="EMBL" id="CABPSK010000001">
    <property type="protein sequence ID" value="VVD83074.1"/>
    <property type="molecule type" value="Genomic_DNA"/>
</dbReference>
<dbReference type="InterPro" id="IPR029021">
    <property type="entry name" value="Prot-tyrosine_phosphatase-like"/>
</dbReference>
<dbReference type="InterPro" id="IPR036709">
    <property type="entry name" value="Autotransporte_beta_dom_sf"/>
</dbReference>